<dbReference type="GO" id="GO:0055085">
    <property type="term" value="P:transmembrane transport"/>
    <property type="evidence" value="ECO:0007669"/>
    <property type="project" value="InterPro"/>
</dbReference>
<evidence type="ECO:0000313" key="9">
    <source>
        <dbReference type="EMBL" id="NKY50264.1"/>
    </source>
</evidence>
<dbReference type="SUPFAM" id="SSF81345">
    <property type="entry name" value="ABC transporter involved in vitamin B12 uptake, BtuC"/>
    <property type="match status" value="1"/>
</dbReference>
<feature type="transmembrane region" description="Helical" evidence="8">
    <location>
        <begin position="260"/>
        <end position="279"/>
    </location>
</feature>
<dbReference type="Proteomes" id="UP000565711">
    <property type="component" value="Unassembled WGS sequence"/>
</dbReference>
<comment type="subcellular location">
    <subcellularLocation>
        <location evidence="6">Cell membrane</location>
        <topology evidence="6">Multi-pass membrane protein</topology>
    </subcellularLocation>
    <subcellularLocation>
        <location evidence="1">Membrane</location>
        <topology evidence="1">Multi-pass membrane protein</topology>
    </subcellularLocation>
</comment>
<feature type="compositionally biased region" description="Low complexity" evidence="7">
    <location>
        <begin position="291"/>
        <end position="326"/>
    </location>
</feature>
<dbReference type="Pfam" id="PF00950">
    <property type="entry name" value="ABC-3"/>
    <property type="match status" value="1"/>
</dbReference>
<dbReference type="PANTHER" id="PTHR30477">
    <property type="entry name" value="ABC-TRANSPORTER METAL-BINDING PROTEIN"/>
    <property type="match status" value="1"/>
</dbReference>
<evidence type="ECO:0000256" key="2">
    <source>
        <dbReference type="ARBA" id="ARBA00008034"/>
    </source>
</evidence>
<dbReference type="RefSeq" id="WP_084474114.1">
    <property type="nucleotide sequence ID" value="NZ_JAAXOP010000003.1"/>
</dbReference>
<accession>A0A846XX29</accession>
<keyword evidence="4 8" id="KW-1133">Transmembrane helix</keyword>
<keyword evidence="5 8" id="KW-0472">Membrane</keyword>
<feature type="transmembrane region" description="Helical" evidence="8">
    <location>
        <begin position="186"/>
        <end position="219"/>
    </location>
</feature>
<reference evidence="9 10" key="1">
    <citation type="submission" date="2020-04" db="EMBL/GenBank/DDBJ databases">
        <title>MicrobeNet Type strains.</title>
        <authorList>
            <person name="Nicholson A.C."/>
        </authorList>
    </citation>
    <scope>NUCLEOTIDE SEQUENCE [LARGE SCALE GENOMIC DNA]</scope>
    <source>
        <strain evidence="9 10">JCM 12354</strain>
    </source>
</reference>
<name>A0A846XX29_9NOCA</name>
<evidence type="ECO:0000256" key="7">
    <source>
        <dbReference type="SAM" id="MobiDB-lite"/>
    </source>
</evidence>
<sequence length="334" mass="33764">MNDKLSDVFTRMLDLQTAADLLTYDFVQHAVIAAALLGLLAGMIGPLIVNRQMSFAVHGTSELSLTGAAAALLIGVGVGAGAIVGSVVAAVMFGLLGSKARERDSVIAVVMSFGLGLSVLFLWLGPSRAGSKFSLLTGQVVSVGDNGLTLLALCTVGVLLVLAFIYRPLLFASTDPQVAVARGVPVRALSVIFAVLLGVTAAFGVQIVGALLVLALLITPAAAAAQVTANPLHATLLSVLFAEIAAVGGIVLSLAPGVPVSTFITTISFVIYLLCRFVAKPVLTARRRTTLRAPGPSDDATGTAGDTTGARSGTAGPAAAGPATPARRIEAAVD</sequence>
<keyword evidence="10" id="KW-1185">Reference proteome</keyword>
<evidence type="ECO:0000256" key="3">
    <source>
        <dbReference type="ARBA" id="ARBA00022692"/>
    </source>
</evidence>
<feature type="transmembrane region" description="Helical" evidence="8">
    <location>
        <begin position="146"/>
        <end position="166"/>
    </location>
</feature>
<keyword evidence="6" id="KW-0813">Transport</keyword>
<comment type="similarity">
    <text evidence="2 6">Belongs to the ABC-3 integral membrane protein family.</text>
</comment>
<organism evidence="9 10">
    <name type="scientific">Nocardia vermiculata</name>
    <dbReference type="NCBI Taxonomy" id="257274"/>
    <lineage>
        <taxon>Bacteria</taxon>
        <taxon>Bacillati</taxon>
        <taxon>Actinomycetota</taxon>
        <taxon>Actinomycetes</taxon>
        <taxon>Mycobacteriales</taxon>
        <taxon>Nocardiaceae</taxon>
        <taxon>Nocardia</taxon>
    </lineage>
</organism>
<evidence type="ECO:0000256" key="5">
    <source>
        <dbReference type="ARBA" id="ARBA00023136"/>
    </source>
</evidence>
<dbReference type="PANTHER" id="PTHR30477:SF0">
    <property type="entry name" value="METAL TRANSPORT SYSTEM MEMBRANE PROTEIN TM_0125-RELATED"/>
    <property type="match status" value="1"/>
</dbReference>
<evidence type="ECO:0000313" key="10">
    <source>
        <dbReference type="Proteomes" id="UP000565711"/>
    </source>
</evidence>
<dbReference type="EMBL" id="JAAXOP010000003">
    <property type="protein sequence ID" value="NKY50264.1"/>
    <property type="molecule type" value="Genomic_DNA"/>
</dbReference>
<gene>
    <name evidence="9" type="ORF">HGA08_08590</name>
</gene>
<comment type="caution">
    <text evidence="9">The sequence shown here is derived from an EMBL/GenBank/DDBJ whole genome shotgun (WGS) entry which is preliminary data.</text>
</comment>
<keyword evidence="3 6" id="KW-0812">Transmembrane</keyword>
<evidence type="ECO:0000256" key="6">
    <source>
        <dbReference type="RuleBase" id="RU003943"/>
    </source>
</evidence>
<feature type="region of interest" description="Disordered" evidence="7">
    <location>
        <begin position="290"/>
        <end position="334"/>
    </location>
</feature>
<dbReference type="InterPro" id="IPR037294">
    <property type="entry name" value="ABC_BtuC-like"/>
</dbReference>
<feature type="transmembrane region" description="Helical" evidence="8">
    <location>
        <begin position="70"/>
        <end position="93"/>
    </location>
</feature>
<proteinExistence type="inferred from homology"/>
<dbReference type="AlphaFoldDB" id="A0A846XX29"/>
<protein>
    <submittedName>
        <fullName evidence="9">Metal ABC transporter permease</fullName>
    </submittedName>
</protein>
<dbReference type="GO" id="GO:0043190">
    <property type="term" value="C:ATP-binding cassette (ABC) transporter complex"/>
    <property type="evidence" value="ECO:0007669"/>
    <property type="project" value="InterPro"/>
</dbReference>
<dbReference type="InterPro" id="IPR001626">
    <property type="entry name" value="ABC_TroCD"/>
</dbReference>
<evidence type="ECO:0000256" key="8">
    <source>
        <dbReference type="SAM" id="Phobius"/>
    </source>
</evidence>
<evidence type="ECO:0000256" key="1">
    <source>
        <dbReference type="ARBA" id="ARBA00004141"/>
    </source>
</evidence>
<evidence type="ECO:0000256" key="4">
    <source>
        <dbReference type="ARBA" id="ARBA00022989"/>
    </source>
</evidence>
<feature type="transmembrane region" description="Helical" evidence="8">
    <location>
        <begin position="26"/>
        <end position="49"/>
    </location>
</feature>
<dbReference type="Gene3D" id="1.10.3470.10">
    <property type="entry name" value="ABC transporter involved in vitamin B12 uptake, BtuC"/>
    <property type="match status" value="1"/>
</dbReference>
<feature type="transmembrane region" description="Helical" evidence="8">
    <location>
        <begin position="105"/>
        <end position="125"/>
    </location>
</feature>